<dbReference type="SUPFAM" id="SSF47095">
    <property type="entry name" value="HMG-box"/>
    <property type="match status" value="2"/>
</dbReference>
<dbReference type="InterPro" id="IPR009071">
    <property type="entry name" value="HMG_box_dom"/>
</dbReference>
<feature type="domain" description="HMG box" evidence="4">
    <location>
        <begin position="291"/>
        <end position="404"/>
    </location>
</feature>
<organism evidence="5 6">
    <name type="scientific">Fistulifera solaris</name>
    <name type="common">Oleaginous diatom</name>
    <dbReference type="NCBI Taxonomy" id="1519565"/>
    <lineage>
        <taxon>Eukaryota</taxon>
        <taxon>Sar</taxon>
        <taxon>Stramenopiles</taxon>
        <taxon>Ochrophyta</taxon>
        <taxon>Bacillariophyta</taxon>
        <taxon>Bacillariophyceae</taxon>
        <taxon>Bacillariophycidae</taxon>
        <taxon>Naviculales</taxon>
        <taxon>Naviculaceae</taxon>
        <taxon>Fistulifera</taxon>
    </lineage>
</organism>
<dbReference type="Gene3D" id="1.10.30.10">
    <property type="entry name" value="High mobility group box domain"/>
    <property type="match status" value="2"/>
</dbReference>
<feature type="region of interest" description="Disordered" evidence="3">
    <location>
        <begin position="313"/>
        <end position="364"/>
    </location>
</feature>
<evidence type="ECO:0000256" key="3">
    <source>
        <dbReference type="SAM" id="MobiDB-lite"/>
    </source>
</evidence>
<dbReference type="GO" id="GO:0003677">
    <property type="term" value="F:DNA binding"/>
    <property type="evidence" value="ECO:0007669"/>
    <property type="project" value="UniProtKB-UniRule"/>
</dbReference>
<dbReference type="InterPro" id="IPR050342">
    <property type="entry name" value="HMGB"/>
</dbReference>
<dbReference type="SMART" id="SM00398">
    <property type="entry name" value="HMG"/>
    <property type="match status" value="1"/>
</dbReference>
<evidence type="ECO:0000313" key="5">
    <source>
        <dbReference type="EMBL" id="GAX25899.1"/>
    </source>
</evidence>
<feature type="compositionally biased region" description="Basic residues" evidence="3">
    <location>
        <begin position="277"/>
        <end position="286"/>
    </location>
</feature>
<proteinExistence type="predicted"/>
<feature type="DNA-binding region" description="HMG box" evidence="2">
    <location>
        <begin position="291"/>
        <end position="404"/>
    </location>
</feature>
<dbReference type="EMBL" id="BDSP01000234">
    <property type="protein sequence ID" value="GAX25899.1"/>
    <property type="molecule type" value="Genomic_DNA"/>
</dbReference>
<gene>
    <name evidence="5" type="ORF">FisN_6Hh063</name>
</gene>
<feature type="region of interest" description="Disordered" evidence="3">
    <location>
        <begin position="272"/>
        <end position="292"/>
    </location>
</feature>
<feature type="compositionally biased region" description="Basic residues" evidence="3">
    <location>
        <begin position="349"/>
        <end position="359"/>
    </location>
</feature>
<evidence type="ECO:0000256" key="2">
    <source>
        <dbReference type="PROSITE-ProRule" id="PRU00267"/>
    </source>
</evidence>
<protein>
    <recommendedName>
        <fullName evidence="4">HMG box domain-containing protein</fullName>
    </recommendedName>
</protein>
<accession>A0A1Z5KI18</accession>
<feature type="compositionally biased region" description="Basic and acidic residues" evidence="3">
    <location>
        <begin position="438"/>
        <end position="457"/>
    </location>
</feature>
<feature type="compositionally biased region" description="Basic and acidic residues" evidence="3">
    <location>
        <begin position="313"/>
        <end position="322"/>
    </location>
</feature>
<evidence type="ECO:0000259" key="4">
    <source>
        <dbReference type="PROSITE" id="PS50118"/>
    </source>
</evidence>
<feature type="region of interest" description="Disordered" evidence="3">
    <location>
        <begin position="390"/>
        <end position="457"/>
    </location>
</feature>
<keyword evidence="6" id="KW-1185">Reference proteome</keyword>
<dbReference type="AlphaFoldDB" id="A0A1Z5KI18"/>
<dbReference type="Proteomes" id="UP000198406">
    <property type="component" value="Unassembled WGS sequence"/>
</dbReference>
<evidence type="ECO:0000256" key="1">
    <source>
        <dbReference type="ARBA" id="ARBA00023125"/>
    </source>
</evidence>
<dbReference type="PANTHER" id="PTHR48112">
    <property type="entry name" value="HIGH MOBILITY GROUP PROTEIN DSP1"/>
    <property type="match status" value="1"/>
</dbReference>
<keyword evidence="2" id="KW-0539">Nucleus</keyword>
<dbReference type="InParanoid" id="A0A1Z5KI18"/>
<keyword evidence="1 2" id="KW-0238">DNA-binding</keyword>
<reference evidence="5 6" key="1">
    <citation type="journal article" date="2015" name="Plant Cell">
        <title>Oil accumulation by the oleaginous diatom Fistulifera solaris as revealed by the genome and transcriptome.</title>
        <authorList>
            <person name="Tanaka T."/>
            <person name="Maeda Y."/>
            <person name="Veluchamy A."/>
            <person name="Tanaka M."/>
            <person name="Abida H."/>
            <person name="Marechal E."/>
            <person name="Bowler C."/>
            <person name="Muto M."/>
            <person name="Sunaga Y."/>
            <person name="Tanaka M."/>
            <person name="Yoshino T."/>
            <person name="Taniguchi T."/>
            <person name="Fukuda Y."/>
            <person name="Nemoto M."/>
            <person name="Matsumoto M."/>
            <person name="Wong P.S."/>
            <person name="Aburatani S."/>
            <person name="Fujibuchi W."/>
        </authorList>
    </citation>
    <scope>NUCLEOTIDE SEQUENCE [LARGE SCALE GENOMIC DNA]</scope>
    <source>
        <strain evidence="5 6">JPCC DA0580</strain>
    </source>
</reference>
<comment type="caution">
    <text evidence="5">The sequence shown here is derived from an EMBL/GenBank/DDBJ whole genome shotgun (WGS) entry which is preliminary data.</text>
</comment>
<feature type="compositionally biased region" description="Basic and acidic residues" evidence="3">
    <location>
        <begin position="390"/>
        <end position="405"/>
    </location>
</feature>
<evidence type="ECO:0000313" key="6">
    <source>
        <dbReference type="Proteomes" id="UP000198406"/>
    </source>
</evidence>
<dbReference type="PROSITE" id="PS50118">
    <property type="entry name" value="HMG_BOX_2"/>
    <property type="match status" value="1"/>
</dbReference>
<dbReference type="GO" id="GO:0005634">
    <property type="term" value="C:nucleus"/>
    <property type="evidence" value="ECO:0007669"/>
    <property type="project" value="UniProtKB-UniRule"/>
</dbReference>
<feature type="compositionally biased region" description="Acidic residues" evidence="3">
    <location>
        <begin position="423"/>
        <end position="437"/>
    </location>
</feature>
<name>A0A1Z5KI18_FISSO</name>
<dbReference type="Pfam" id="PF00505">
    <property type="entry name" value="HMG_box"/>
    <property type="match status" value="1"/>
</dbReference>
<dbReference type="InterPro" id="IPR036910">
    <property type="entry name" value="HMG_box_dom_sf"/>
</dbReference>
<sequence length="457" mass="51039">MNHPPAPVLYHHPQTAFQQTEYLGNHDPRRYGMTVATTNHSNTMQGGLMAMDPTQQPHMGGGMIASTTAPNPYPIAYRAPEHAPFANNIYVTADGQRISQMGGGGSTNMPMVATTPHYAYTGGAVEMPPEPMPPLPPSLNSSATQGSFLSQSEREEELLLQLLIARRNRTQQTGIVANDSLADELLRLRQSRGYQGPGFTMGTNPASMNQSVMDTSLGGSMPRQFVPDLNGRIDRNPTRLVDARTQDMMDLSQRMQKQRTDGKFGPLDLYTEEAPAKKQKRAHRKKPADMPRRPLSAYNLFFSEERERILKEIEGKEVKEDQSETNEDEGGEGTSKPKAFLRPLVATEKKRRPHRKTHGKISFQTLARMVGERWKGLTEERRKYYQELAEEDAKRQKAAMEEYHAKQSASKQGGEAAEKLPEGEVEEDDDDDEDEGEEGIKEKESPTMDPVAVDKEA</sequence>
<dbReference type="OrthoDB" id="42185at2759"/>